<dbReference type="CDD" id="cd00082">
    <property type="entry name" value="HisKA"/>
    <property type="match status" value="1"/>
</dbReference>
<protein>
    <recommendedName>
        <fullName evidence="2">histidine kinase</fullName>
        <ecNumber evidence="2">2.7.13.3</ecNumber>
    </recommendedName>
</protein>
<keyword evidence="13" id="KW-1185">Reference proteome</keyword>
<dbReference type="SUPFAM" id="SSF52172">
    <property type="entry name" value="CheY-like"/>
    <property type="match status" value="2"/>
</dbReference>
<dbReference type="Proteomes" id="UP001500279">
    <property type="component" value="Unassembled WGS sequence"/>
</dbReference>
<dbReference type="InterPro" id="IPR005467">
    <property type="entry name" value="His_kinase_dom"/>
</dbReference>
<reference evidence="13" key="1">
    <citation type="journal article" date="2019" name="Int. J. Syst. Evol. Microbiol.">
        <title>The Global Catalogue of Microorganisms (GCM) 10K type strain sequencing project: providing services to taxonomists for standard genome sequencing and annotation.</title>
        <authorList>
            <consortium name="The Broad Institute Genomics Platform"/>
            <consortium name="The Broad Institute Genome Sequencing Center for Infectious Disease"/>
            <person name="Wu L."/>
            <person name="Ma J."/>
        </authorList>
    </citation>
    <scope>NUCLEOTIDE SEQUENCE [LARGE SCALE GENOMIC DNA]</scope>
    <source>
        <strain evidence="13">JCM 15503</strain>
    </source>
</reference>
<dbReference type="InterPro" id="IPR036097">
    <property type="entry name" value="HisK_dim/P_sf"/>
</dbReference>
<dbReference type="InterPro" id="IPR001789">
    <property type="entry name" value="Sig_transdc_resp-reg_receiver"/>
</dbReference>
<feature type="domain" description="PAS" evidence="10">
    <location>
        <begin position="281"/>
        <end position="335"/>
    </location>
</feature>
<dbReference type="CDD" id="cd16922">
    <property type="entry name" value="HATPase_EvgS-ArcB-TorS-like"/>
    <property type="match status" value="1"/>
</dbReference>
<feature type="transmembrane region" description="Helical" evidence="7">
    <location>
        <begin position="64"/>
        <end position="86"/>
    </location>
</feature>
<evidence type="ECO:0000256" key="2">
    <source>
        <dbReference type="ARBA" id="ARBA00012438"/>
    </source>
</evidence>
<evidence type="ECO:0000259" key="10">
    <source>
        <dbReference type="PROSITE" id="PS50112"/>
    </source>
</evidence>
<evidence type="ECO:0000313" key="13">
    <source>
        <dbReference type="Proteomes" id="UP001500279"/>
    </source>
</evidence>
<dbReference type="PROSITE" id="PS50110">
    <property type="entry name" value="RESPONSE_REGULATORY"/>
    <property type="match status" value="2"/>
</dbReference>
<dbReference type="PROSITE" id="PS50109">
    <property type="entry name" value="HIS_KIN"/>
    <property type="match status" value="1"/>
</dbReference>
<evidence type="ECO:0000259" key="11">
    <source>
        <dbReference type="PROSITE" id="PS50113"/>
    </source>
</evidence>
<dbReference type="SMART" id="SM00091">
    <property type="entry name" value="PAS"/>
    <property type="match status" value="3"/>
</dbReference>
<accession>A0ABP3UZW1</accession>
<feature type="domain" description="PAC" evidence="11">
    <location>
        <begin position="229"/>
        <end position="284"/>
    </location>
</feature>
<dbReference type="InterPro" id="IPR013656">
    <property type="entry name" value="PAS_4"/>
</dbReference>
<dbReference type="EC" id="2.7.13.3" evidence="2"/>
<dbReference type="InterPro" id="IPR001610">
    <property type="entry name" value="PAC"/>
</dbReference>
<dbReference type="PRINTS" id="PR00344">
    <property type="entry name" value="BCTRLSENSOR"/>
</dbReference>
<keyword evidence="7" id="KW-0472">Membrane</keyword>
<gene>
    <name evidence="12" type="ORF">GCM10009107_12280</name>
</gene>
<dbReference type="InterPro" id="IPR004358">
    <property type="entry name" value="Sig_transdc_His_kin-like_C"/>
</dbReference>
<dbReference type="SMART" id="SM00448">
    <property type="entry name" value="REC"/>
    <property type="match status" value="2"/>
</dbReference>
<dbReference type="InterPro" id="IPR003661">
    <property type="entry name" value="HisK_dim/P_dom"/>
</dbReference>
<evidence type="ECO:0000259" key="9">
    <source>
        <dbReference type="PROSITE" id="PS50110"/>
    </source>
</evidence>
<dbReference type="SUPFAM" id="SSF47384">
    <property type="entry name" value="Homodimeric domain of signal transducing histidine kinase"/>
    <property type="match status" value="1"/>
</dbReference>
<dbReference type="PROSITE" id="PS50112">
    <property type="entry name" value="PAS"/>
    <property type="match status" value="2"/>
</dbReference>
<dbReference type="PANTHER" id="PTHR43047:SF72">
    <property type="entry name" value="OSMOSENSING HISTIDINE PROTEIN KINASE SLN1"/>
    <property type="match status" value="1"/>
</dbReference>
<dbReference type="Pfam" id="PF02518">
    <property type="entry name" value="HATPase_c"/>
    <property type="match status" value="1"/>
</dbReference>
<dbReference type="Gene3D" id="2.10.70.100">
    <property type="match status" value="1"/>
</dbReference>
<dbReference type="Pfam" id="PF00989">
    <property type="entry name" value="PAS"/>
    <property type="match status" value="1"/>
</dbReference>
<dbReference type="CDD" id="cd00130">
    <property type="entry name" value="PAS"/>
    <property type="match status" value="3"/>
</dbReference>
<keyword evidence="4" id="KW-0808">Transferase</keyword>
<evidence type="ECO:0000256" key="3">
    <source>
        <dbReference type="ARBA" id="ARBA00022553"/>
    </source>
</evidence>
<dbReference type="SMART" id="SM00388">
    <property type="entry name" value="HisKA"/>
    <property type="match status" value="1"/>
</dbReference>
<feature type="domain" description="Histidine kinase" evidence="8">
    <location>
        <begin position="557"/>
        <end position="777"/>
    </location>
</feature>
<dbReference type="SMART" id="SM00086">
    <property type="entry name" value="PAC"/>
    <property type="match status" value="3"/>
</dbReference>
<dbReference type="SMART" id="SM00387">
    <property type="entry name" value="HATPase_c"/>
    <property type="match status" value="1"/>
</dbReference>
<dbReference type="InterPro" id="IPR013655">
    <property type="entry name" value="PAS_fold_3"/>
</dbReference>
<dbReference type="SUPFAM" id="SSF55785">
    <property type="entry name" value="PYP-like sensor domain (PAS domain)"/>
    <property type="match status" value="3"/>
</dbReference>
<keyword evidence="7" id="KW-0812">Transmembrane</keyword>
<dbReference type="Pfam" id="PF08447">
    <property type="entry name" value="PAS_3"/>
    <property type="match status" value="1"/>
</dbReference>
<keyword evidence="3 6" id="KW-0597">Phosphoprotein</keyword>
<comment type="caution">
    <text evidence="12">The sequence shown here is derived from an EMBL/GenBank/DDBJ whole genome shotgun (WGS) entry which is preliminary data.</text>
</comment>
<evidence type="ECO:0000313" key="12">
    <source>
        <dbReference type="EMBL" id="GAA0745693.1"/>
    </source>
</evidence>
<feature type="modified residue" description="4-aspartylphosphate" evidence="6">
    <location>
        <position position="959"/>
    </location>
</feature>
<evidence type="ECO:0000256" key="5">
    <source>
        <dbReference type="ARBA" id="ARBA00022777"/>
    </source>
</evidence>
<dbReference type="InterPro" id="IPR058544">
    <property type="entry name" value="ETR1_N"/>
</dbReference>
<keyword evidence="7" id="KW-1133">Transmembrane helix</keyword>
<dbReference type="InterPro" id="IPR036890">
    <property type="entry name" value="HATPase_C_sf"/>
</dbReference>
<dbReference type="InterPro" id="IPR011006">
    <property type="entry name" value="CheY-like_superfamily"/>
</dbReference>
<dbReference type="InterPro" id="IPR000014">
    <property type="entry name" value="PAS"/>
</dbReference>
<dbReference type="Gene3D" id="1.10.287.130">
    <property type="match status" value="1"/>
</dbReference>
<evidence type="ECO:0000256" key="4">
    <source>
        <dbReference type="ARBA" id="ARBA00022679"/>
    </source>
</evidence>
<dbReference type="Pfam" id="PF25487">
    <property type="entry name" value="ETR1_N"/>
    <property type="match status" value="1"/>
</dbReference>
<dbReference type="Gene3D" id="3.30.450.20">
    <property type="entry name" value="PAS domain"/>
    <property type="match status" value="3"/>
</dbReference>
<feature type="domain" description="Response regulatory" evidence="9">
    <location>
        <begin position="792"/>
        <end position="902"/>
    </location>
</feature>
<name>A0ABP3UZW1_9BURK</name>
<dbReference type="RefSeq" id="WP_231011158.1">
    <property type="nucleotide sequence ID" value="NZ_BAAAEW010000006.1"/>
</dbReference>
<proteinExistence type="predicted"/>
<comment type="caution">
    <text evidence="6">Lacks conserved residue(s) required for the propagation of feature annotation.</text>
</comment>
<dbReference type="Gene3D" id="3.40.50.2300">
    <property type="match status" value="2"/>
</dbReference>
<dbReference type="InterPro" id="IPR013767">
    <property type="entry name" value="PAS_fold"/>
</dbReference>
<dbReference type="NCBIfam" id="TIGR00229">
    <property type="entry name" value="sensory_box"/>
    <property type="match status" value="3"/>
</dbReference>
<dbReference type="InterPro" id="IPR000700">
    <property type="entry name" value="PAS-assoc_C"/>
</dbReference>
<evidence type="ECO:0000259" key="8">
    <source>
        <dbReference type="PROSITE" id="PS50109"/>
    </source>
</evidence>
<keyword evidence="5" id="KW-0418">Kinase</keyword>
<feature type="domain" description="Response regulatory" evidence="9">
    <location>
        <begin position="910"/>
        <end position="1039"/>
    </location>
</feature>
<dbReference type="PANTHER" id="PTHR43047">
    <property type="entry name" value="TWO-COMPONENT HISTIDINE PROTEIN KINASE"/>
    <property type="match status" value="1"/>
</dbReference>
<feature type="transmembrane region" description="Helical" evidence="7">
    <location>
        <begin position="26"/>
        <end position="52"/>
    </location>
</feature>
<sequence>MDFLLSLLGRNGFLPHGYCFTWAPGLLWPMVLADGLIAAAYFSIPLAIVSFYRKRPDIGYRPVAWLFSAFIFACGITHVMDVWTIWQADYGLQVLAKVFTAAISVVTAVALWVLLPRALRIPSAAQLRSAVSSLEAEVSKRRSAEQHLAGIEQSVALTLDSIGAGFIVTDAQGKVTRMNEVAERVTGWADAEARGRVLWDVLVGEGRDEALTGENPVEVVRSLLATAGPVTRHDLIRSRNGSLTPLEVRATLAPKDGEGGEQRGMTLVFRDLTQIEEIEAERLRLAAIVDSSIDAIVSKSLDGRVTSWNHAAETLFGYTAREVMGQPVQVIANPEHAMAEPHMLADIASGHSVPPFDTVARAKGGRHFEVSVSVSPLRDPSGRVVGSAKIVRDLSPQRRAEAALRESDARLRLALDSAQIGEWDMDLATGATRRSIRHDRCFGYSQLQPSWSFNTLLAHVHPEDRPELQASFSAAVEQQGDWQAECRVRWPDGSVHWISLQAGLLHDSGTAGRMLGIVTDITQHKLAQEARQKAMRLEAENQQIQTASRLKSQFLANMSHELRTPLNAVIGFADLLHSGAVPAQSPKNREFLGHIAASGRHLLQLINDVLDLSKVESGKFEFFPQQLALAPLVREVCDVLQPGMQRKQLRLVLDLDPAVDTVDLDPGRLKQVLYNYLSNAIKFTTEGGQVTIRTRPEGPAHFRLEVEDTGIGIAEADLPRLFAEFQQLDTGYNKQHAGTGLGLALTRRLVQAQGGRVGVRSTLGAGSVFHLVLPRVKPDPADGLMLPPASHRLLVIESDPRLVRSLADTGFLVDAAANAVEAVTQASQQAYDAILLALRLSGRGGLSVLARIRESGPSRSAPVLALSMPAGDTGETASFPVADLLAKPLQNGELSQALGRLALPVSRRPRLMVVDDDPLALALMRSSLAQLGIDAVCLADGREALESLSQHRPDALILDLMMPGFDGFEMLDALQRLPTWRELPVLVWTSMVLTDDEYGRLATSARAVLGKGGGALADTLGALRRWRPPVVALTEGDLL</sequence>
<organism evidence="12 13">
    <name type="scientific">Ideonella azotifigens</name>
    <dbReference type="NCBI Taxonomy" id="513160"/>
    <lineage>
        <taxon>Bacteria</taxon>
        <taxon>Pseudomonadati</taxon>
        <taxon>Pseudomonadota</taxon>
        <taxon>Betaproteobacteria</taxon>
        <taxon>Burkholderiales</taxon>
        <taxon>Sphaerotilaceae</taxon>
        <taxon>Ideonella</taxon>
    </lineage>
</organism>
<dbReference type="EMBL" id="BAAAEW010000006">
    <property type="protein sequence ID" value="GAA0745693.1"/>
    <property type="molecule type" value="Genomic_DNA"/>
</dbReference>
<feature type="domain" description="PAS" evidence="10">
    <location>
        <begin position="151"/>
        <end position="196"/>
    </location>
</feature>
<evidence type="ECO:0000256" key="1">
    <source>
        <dbReference type="ARBA" id="ARBA00000085"/>
    </source>
</evidence>
<comment type="catalytic activity">
    <reaction evidence="1">
        <text>ATP + protein L-histidine = ADP + protein N-phospho-L-histidine.</text>
        <dbReference type="EC" id="2.7.13.3"/>
    </reaction>
</comment>
<dbReference type="InterPro" id="IPR003594">
    <property type="entry name" value="HATPase_dom"/>
</dbReference>
<dbReference type="Gene3D" id="3.30.565.10">
    <property type="entry name" value="Histidine kinase-like ATPase, C-terminal domain"/>
    <property type="match status" value="1"/>
</dbReference>
<evidence type="ECO:0000256" key="6">
    <source>
        <dbReference type="PROSITE-ProRule" id="PRU00169"/>
    </source>
</evidence>
<dbReference type="Pfam" id="PF00072">
    <property type="entry name" value="Response_reg"/>
    <property type="match status" value="2"/>
</dbReference>
<feature type="domain" description="PAC" evidence="11">
    <location>
        <begin position="354"/>
        <end position="406"/>
    </location>
</feature>
<feature type="domain" description="PAC" evidence="11">
    <location>
        <begin position="482"/>
        <end position="533"/>
    </location>
</feature>
<dbReference type="SUPFAM" id="SSF55874">
    <property type="entry name" value="ATPase domain of HSP90 chaperone/DNA topoisomerase II/histidine kinase"/>
    <property type="match status" value="1"/>
</dbReference>
<dbReference type="Pfam" id="PF00512">
    <property type="entry name" value="HisKA"/>
    <property type="match status" value="1"/>
</dbReference>
<dbReference type="Pfam" id="PF08448">
    <property type="entry name" value="PAS_4"/>
    <property type="match status" value="1"/>
</dbReference>
<dbReference type="PROSITE" id="PS50113">
    <property type="entry name" value="PAC"/>
    <property type="match status" value="3"/>
</dbReference>
<dbReference type="InterPro" id="IPR035965">
    <property type="entry name" value="PAS-like_dom_sf"/>
</dbReference>
<evidence type="ECO:0000256" key="7">
    <source>
        <dbReference type="SAM" id="Phobius"/>
    </source>
</evidence>